<gene>
    <name evidence="1" type="ORF">POPTR_004G084050v4</name>
</gene>
<name>A0ACC0T3N8_POPTR</name>
<reference evidence="1 2" key="1">
    <citation type="journal article" date="2006" name="Science">
        <title>The genome of black cottonwood, Populus trichocarpa (Torr. &amp; Gray).</title>
        <authorList>
            <person name="Tuskan G.A."/>
            <person name="Difazio S."/>
            <person name="Jansson S."/>
            <person name="Bohlmann J."/>
            <person name="Grigoriev I."/>
            <person name="Hellsten U."/>
            <person name="Putnam N."/>
            <person name="Ralph S."/>
            <person name="Rombauts S."/>
            <person name="Salamov A."/>
            <person name="Schein J."/>
            <person name="Sterck L."/>
            <person name="Aerts A."/>
            <person name="Bhalerao R.R."/>
            <person name="Bhalerao R.P."/>
            <person name="Blaudez D."/>
            <person name="Boerjan W."/>
            <person name="Brun A."/>
            <person name="Brunner A."/>
            <person name="Busov V."/>
            <person name="Campbell M."/>
            <person name="Carlson J."/>
            <person name="Chalot M."/>
            <person name="Chapman J."/>
            <person name="Chen G.L."/>
            <person name="Cooper D."/>
            <person name="Coutinho P.M."/>
            <person name="Couturier J."/>
            <person name="Covert S."/>
            <person name="Cronk Q."/>
            <person name="Cunningham R."/>
            <person name="Davis J."/>
            <person name="Degroeve S."/>
            <person name="Dejardin A."/>
            <person name="Depamphilis C."/>
            <person name="Detter J."/>
            <person name="Dirks B."/>
            <person name="Dubchak I."/>
            <person name="Duplessis S."/>
            <person name="Ehlting J."/>
            <person name="Ellis B."/>
            <person name="Gendler K."/>
            <person name="Goodstein D."/>
            <person name="Gribskov M."/>
            <person name="Grimwood J."/>
            <person name="Groover A."/>
            <person name="Gunter L."/>
            <person name="Hamberger B."/>
            <person name="Heinze B."/>
            <person name="Helariutta Y."/>
            <person name="Henrissat B."/>
            <person name="Holligan D."/>
            <person name="Holt R."/>
            <person name="Huang W."/>
            <person name="Islam-Faridi N."/>
            <person name="Jones S."/>
            <person name="Jones-Rhoades M."/>
            <person name="Jorgensen R."/>
            <person name="Joshi C."/>
            <person name="Kangasjarvi J."/>
            <person name="Karlsson J."/>
            <person name="Kelleher C."/>
            <person name="Kirkpatrick R."/>
            <person name="Kirst M."/>
            <person name="Kohler A."/>
            <person name="Kalluri U."/>
            <person name="Larimer F."/>
            <person name="Leebens-Mack J."/>
            <person name="Leple J.C."/>
            <person name="Locascio P."/>
            <person name="Lou Y."/>
            <person name="Lucas S."/>
            <person name="Martin F."/>
            <person name="Montanini B."/>
            <person name="Napoli C."/>
            <person name="Nelson D.R."/>
            <person name="Nelson C."/>
            <person name="Nieminen K."/>
            <person name="Nilsson O."/>
            <person name="Pereda V."/>
            <person name="Peter G."/>
            <person name="Philippe R."/>
            <person name="Pilate G."/>
            <person name="Poliakov A."/>
            <person name="Razumovskaya J."/>
            <person name="Richardson P."/>
            <person name="Rinaldi C."/>
            <person name="Ritland K."/>
            <person name="Rouze P."/>
            <person name="Ryaboy D."/>
            <person name="Schmutz J."/>
            <person name="Schrader J."/>
            <person name="Segerman B."/>
            <person name="Shin H."/>
            <person name="Siddiqui A."/>
            <person name="Sterky F."/>
            <person name="Terry A."/>
            <person name="Tsai C.J."/>
            <person name="Uberbacher E."/>
            <person name="Unneberg P."/>
            <person name="Vahala J."/>
            <person name="Wall K."/>
            <person name="Wessler S."/>
            <person name="Yang G."/>
            <person name="Yin T."/>
            <person name="Douglas C."/>
            <person name="Marra M."/>
            <person name="Sandberg G."/>
            <person name="Van de Peer Y."/>
            <person name="Rokhsar D."/>
        </authorList>
    </citation>
    <scope>NUCLEOTIDE SEQUENCE [LARGE SCALE GENOMIC DNA]</scope>
    <source>
        <strain evidence="2">cv. Nisqually</strain>
    </source>
</reference>
<evidence type="ECO:0000313" key="2">
    <source>
        <dbReference type="Proteomes" id="UP000006729"/>
    </source>
</evidence>
<organism evidence="1 2">
    <name type="scientific">Populus trichocarpa</name>
    <name type="common">Western balsam poplar</name>
    <name type="synonym">Populus balsamifera subsp. trichocarpa</name>
    <dbReference type="NCBI Taxonomy" id="3694"/>
    <lineage>
        <taxon>Eukaryota</taxon>
        <taxon>Viridiplantae</taxon>
        <taxon>Streptophyta</taxon>
        <taxon>Embryophyta</taxon>
        <taxon>Tracheophyta</taxon>
        <taxon>Spermatophyta</taxon>
        <taxon>Magnoliopsida</taxon>
        <taxon>eudicotyledons</taxon>
        <taxon>Gunneridae</taxon>
        <taxon>Pentapetalae</taxon>
        <taxon>rosids</taxon>
        <taxon>fabids</taxon>
        <taxon>Malpighiales</taxon>
        <taxon>Salicaceae</taxon>
        <taxon>Saliceae</taxon>
        <taxon>Populus</taxon>
    </lineage>
</organism>
<sequence length="43" mass="4937">MHSNTKGFDLCGMPSLQWSTVSYYEAMFPPRLYIYCCCCCQAS</sequence>
<comment type="caution">
    <text evidence="1">The sequence shown here is derived from an EMBL/GenBank/DDBJ whole genome shotgun (WGS) entry which is preliminary data.</text>
</comment>
<proteinExistence type="predicted"/>
<keyword evidence="2" id="KW-1185">Reference proteome</keyword>
<dbReference type="EMBL" id="CM009293">
    <property type="protein sequence ID" value="KAI9396146.1"/>
    <property type="molecule type" value="Genomic_DNA"/>
</dbReference>
<evidence type="ECO:0000313" key="1">
    <source>
        <dbReference type="EMBL" id="KAI9396146.1"/>
    </source>
</evidence>
<dbReference type="Proteomes" id="UP000006729">
    <property type="component" value="Chromosome 4"/>
</dbReference>
<protein>
    <submittedName>
        <fullName evidence="1">Uncharacterized protein</fullName>
    </submittedName>
</protein>
<accession>A0ACC0T3N8</accession>